<dbReference type="Pfam" id="PF13857">
    <property type="entry name" value="Ank_5"/>
    <property type="match status" value="1"/>
</dbReference>
<feature type="repeat" description="ANK" evidence="3">
    <location>
        <begin position="992"/>
        <end position="1024"/>
    </location>
</feature>
<reference evidence="5 6" key="1">
    <citation type="submission" date="2024-01" db="EMBL/GenBank/DDBJ databases">
        <title>Complete genome of Cladobotryum mycophilum ATHUM6906.</title>
        <authorList>
            <person name="Christinaki A.C."/>
            <person name="Myridakis A.I."/>
            <person name="Kouvelis V.N."/>
        </authorList>
    </citation>
    <scope>NUCLEOTIDE SEQUENCE [LARGE SCALE GENOMIC DNA]</scope>
    <source>
        <strain evidence="5 6">ATHUM6906</strain>
    </source>
</reference>
<feature type="repeat" description="ANK" evidence="3">
    <location>
        <begin position="1025"/>
        <end position="1057"/>
    </location>
</feature>
<keyword evidence="4" id="KW-1133">Transmembrane helix</keyword>
<keyword evidence="4" id="KW-0812">Transmembrane</keyword>
<protein>
    <submittedName>
        <fullName evidence="5">Ankyrin repeat domain-containing protein 50</fullName>
    </submittedName>
</protein>
<feature type="repeat" description="ANK" evidence="3">
    <location>
        <begin position="701"/>
        <end position="725"/>
    </location>
</feature>
<accession>A0ABR0SMY4</accession>
<dbReference type="PROSITE" id="PS50297">
    <property type="entry name" value="ANK_REP_REGION"/>
    <property type="match status" value="9"/>
</dbReference>
<feature type="repeat" description="ANK" evidence="3">
    <location>
        <begin position="668"/>
        <end position="700"/>
    </location>
</feature>
<feature type="repeat" description="ANK" evidence="3">
    <location>
        <begin position="959"/>
        <end position="991"/>
    </location>
</feature>
<feature type="repeat" description="ANK" evidence="3">
    <location>
        <begin position="832"/>
        <end position="859"/>
    </location>
</feature>
<keyword evidence="4" id="KW-0472">Membrane</keyword>
<dbReference type="SMART" id="SM00248">
    <property type="entry name" value="ANK"/>
    <property type="match status" value="12"/>
</dbReference>
<dbReference type="Pfam" id="PF12796">
    <property type="entry name" value="Ank_2"/>
    <property type="match status" value="4"/>
</dbReference>
<dbReference type="Proteomes" id="UP001338125">
    <property type="component" value="Unassembled WGS sequence"/>
</dbReference>
<evidence type="ECO:0000256" key="3">
    <source>
        <dbReference type="PROSITE-ProRule" id="PRU00023"/>
    </source>
</evidence>
<dbReference type="EMBL" id="JAVFKD010000012">
    <property type="protein sequence ID" value="KAK5993519.1"/>
    <property type="molecule type" value="Genomic_DNA"/>
</dbReference>
<evidence type="ECO:0000256" key="1">
    <source>
        <dbReference type="ARBA" id="ARBA00022737"/>
    </source>
</evidence>
<proteinExistence type="predicted"/>
<dbReference type="Gene3D" id="1.25.40.20">
    <property type="entry name" value="Ankyrin repeat-containing domain"/>
    <property type="match status" value="3"/>
</dbReference>
<dbReference type="PROSITE" id="PS50088">
    <property type="entry name" value="ANK_REPEAT"/>
    <property type="match status" value="9"/>
</dbReference>
<feature type="repeat" description="ANK" evidence="3">
    <location>
        <begin position="892"/>
        <end position="925"/>
    </location>
</feature>
<organism evidence="5 6">
    <name type="scientific">Cladobotryum mycophilum</name>
    <dbReference type="NCBI Taxonomy" id="491253"/>
    <lineage>
        <taxon>Eukaryota</taxon>
        <taxon>Fungi</taxon>
        <taxon>Dikarya</taxon>
        <taxon>Ascomycota</taxon>
        <taxon>Pezizomycotina</taxon>
        <taxon>Sordariomycetes</taxon>
        <taxon>Hypocreomycetidae</taxon>
        <taxon>Hypocreales</taxon>
        <taxon>Hypocreaceae</taxon>
        <taxon>Cladobotryum</taxon>
    </lineage>
</organism>
<feature type="repeat" description="ANK" evidence="3">
    <location>
        <begin position="926"/>
        <end position="958"/>
    </location>
</feature>
<dbReference type="PANTHER" id="PTHR24171:SF8">
    <property type="entry name" value="BRCA1-ASSOCIATED RING DOMAIN PROTEIN 1"/>
    <property type="match status" value="1"/>
</dbReference>
<evidence type="ECO:0000256" key="2">
    <source>
        <dbReference type="ARBA" id="ARBA00023043"/>
    </source>
</evidence>
<gene>
    <name evidence="5" type="ORF">PT974_06951</name>
</gene>
<sequence length="1176" mass="130533">MQFIGLRGMKAWVSLAQLAITVVMSILRGLLRMRRLGNDANELSDIPDLVSGYELDWLANRISSQEKSPDRWHITGQLEAVLDAEGVGKDESLSAEYSQSSKITLVTLPGDPGHNNLTSPTSPKLITKPLDALSSEQFGFNKILRIRQRLGHLTGHLLSESQGEKFTGYQMWKDGHVKVRAKARELSIALSQVASDLIVDDSQRKIILRLSASPFNRESTTFGSQTVSVDLQPPLSSLMANWTVNSAQIEAILGLWLWTLVSDRRIKTDGNDESIRSILPAEMVNIERVIASGPDDKEWSGKAVNVQGEMDLWLGPGAISFEEKGLKIDMNQPQGLGILWRLETDISQYSMDIHSQNLVAVSHKYEARSTKGLSRLCGWNAIPEFTTSPTSSEAQTVEWPSLEQTSVNLRVQIMRVSRTDSSLLETYETKIVKSAGTIHLENTTVSKLADSFVKSGLGSYSNALLCLIPALRERLPSPDPNDLLTTIIDATTTYRQKAAWKKGGSTLRWACSRFSAVNSELCVKALRATGEFYRYSLAKHSDSARIQFGLDGIKWMTQTFGDQNNQTSEILTVLTCYETISRNFNSSSVDLSPRPEGNQLHEKLITALQTSDETGRSEALYYLCFISQEDSHYDKLQNTLSLAVSNNWDEVVDALLEMKINVNGKDKEGRTALFICALKGYYDYAKLLIKHGAYVNTLNAELETPLHAAAAKGHGDIVKLLLDSGFGDVNIRDKKLRSPLTHAAVEGHEHVIRHLFDSGFVDVNICDDEKMTPLFERGHLLASKLLLDFGVNANTRDGKLMTPLLYAARKGHLLVSKLLLDFGADINALNRSGRSPLSFAALKGDTAMVQLLCDNGAKILPGMVHDGVWGGNGETLQILVDNGADINGSFGEKNTPLIYAAEIGVSPATIQLLIKNGANIESKNHDGWTALHLATHRRHEGIVEQLIKNGADMESKTSQGWTALHLAYYHQKTGIVQLLIKSGADLESKTSYGWTTLHWASYEGHEEVVQLLIKKGAKIESKTFYGWTALHWALQKCQDSVVGILLNRGAKYKRLPKNWDFRWAFRHAMKQGYMRVLGVLLENDVRVDTWDEDQTEFIIRSVTPLKHVHSRQSIMAWLSKVAKDCRNKEGAQPMPEINAETTSKIQIGQTLPAPADPHMDHRQEIIRELPSSGAEP</sequence>
<comment type="caution">
    <text evidence="5">The sequence shown here is derived from an EMBL/GenBank/DDBJ whole genome shotgun (WGS) entry which is preliminary data.</text>
</comment>
<feature type="repeat" description="ANK" evidence="3">
    <location>
        <begin position="799"/>
        <end position="831"/>
    </location>
</feature>
<feature type="transmembrane region" description="Helical" evidence="4">
    <location>
        <begin position="12"/>
        <end position="31"/>
    </location>
</feature>
<dbReference type="InterPro" id="IPR036770">
    <property type="entry name" value="Ankyrin_rpt-contain_sf"/>
</dbReference>
<keyword evidence="2 3" id="KW-0040">ANK repeat</keyword>
<dbReference type="Pfam" id="PF00023">
    <property type="entry name" value="Ank"/>
    <property type="match status" value="1"/>
</dbReference>
<evidence type="ECO:0000256" key="4">
    <source>
        <dbReference type="SAM" id="Phobius"/>
    </source>
</evidence>
<evidence type="ECO:0000313" key="5">
    <source>
        <dbReference type="EMBL" id="KAK5993519.1"/>
    </source>
</evidence>
<keyword evidence="6" id="KW-1185">Reference proteome</keyword>
<dbReference type="SUPFAM" id="SSF48403">
    <property type="entry name" value="Ankyrin repeat"/>
    <property type="match status" value="2"/>
</dbReference>
<name>A0ABR0SMY4_9HYPO</name>
<dbReference type="PANTHER" id="PTHR24171">
    <property type="entry name" value="ANKYRIN REPEAT DOMAIN-CONTAINING PROTEIN 39-RELATED"/>
    <property type="match status" value="1"/>
</dbReference>
<evidence type="ECO:0000313" key="6">
    <source>
        <dbReference type="Proteomes" id="UP001338125"/>
    </source>
</evidence>
<dbReference type="InterPro" id="IPR002110">
    <property type="entry name" value="Ankyrin_rpt"/>
</dbReference>
<keyword evidence="1" id="KW-0677">Repeat</keyword>
<dbReference type="PRINTS" id="PR01415">
    <property type="entry name" value="ANKYRIN"/>
</dbReference>